<keyword evidence="2" id="KW-1185">Reference proteome</keyword>
<comment type="caution">
    <text evidence="1">The sequence shown here is derived from an EMBL/GenBank/DDBJ whole genome shotgun (WGS) entry which is preliminary data.</text>
</comment>
<protein>
    <submittedName>
        <fullName evidence="1">Uncharacterized protein</fullName>
    </submittedName>
</protein>
<dbReference type="EMBL" id="REGN01001950">
    <property type="protein sequence ID" value="RNA31386.1"/>
    <property type="molecule type" value="Genomic_DNA"/>
</dbReference>
<accession>A0A3M7S6G2</accession>
<organism evidence="1 2">
    <name type="scientific">Brachionus plicatilis</name>
    <name type="common">Marine rotifer</name>
    <name type="synonym">Brachionus muelleri</name>
    <dbReference type="NCBI Taxonomy" id="10195"/>
    <lineage>
        <taxon>Eukaryota</taxon>
        <taxon>Metazoa</taxon>
        <taxon>Spiralia</taxon>
        <taxon>Gnathifera</taxon>
        <taxon>Rotifera</taxon>
        <taxon>Eurotatoria</taxon>
        <taxon>Monogononta</taxon>
        <taxon>Pseudotrocha</taxon>
        <taxon>Ploima</taxon>
        <taxon>Brachionidae</taxon>
        <taxon>Brachionus</taxon>
    </lineage>
</organism>
<dbReference type="Proteomes" id="UP000276133">
    <property type="component" value="Unassembled WGS sequence"/>
</dbReference>
<sequence>MCQILNIQQNKIKFLFLLNRAILQKSFGHKFRSIKLKLANYLSHYKFSLILYKFESSSFLGKKTQKPSLHSKRLLSYLAKAIDPLLLFLPCYFYTSFRSNAISFLC</sequence>
<reference evidence="1 2" key="1">
    <citation type="journal article" date="2018" name="Sci. Rep.">
        <title>Genomic signatures of local adaptation to the degree of environmental predictability in rotifers.</title>
        <authorList>
            <person name="Franch-Gras L."/>
            <person name="Hahn C."/>
            <person name="Garcia-Roger E.M."/>
            <person name="Carmona M.J."/>
            <person name="Serra M."/>
            <person name="Gomez A."/>
        </authorList>
    </citation>
    <scope>NUCLEOTIDE SEQUENCE [LARGE SCALE GENOMIC DNA]</scope>
    <source>
        <strain evidence="1">HYR1</strain>
    </source>
</reference>
<name>A0A3M7S6G2_BRAPC</name>
<evidence type="ECO:0000313" key="1">
    <source>
        <dbReference type="EMBL" id="RNA31386.1"/>
    </source>
</evidence>
<gene>
    <name evidence="1" type="ORF">BpHYR1_017757</name>
</gene>
<proteinExistence type="predicted"/>
<evidence type="ECO:0000313" key="2">
    <source>
        <dbReference type="Proteomes" id="UP000276133"/>
    </source>
</evidence>
<dbReference type="AlphaFoldDB" id="A0A3M7S6G2"/>